<proteinExistence type="inferred from homology"/>
<evidence type="ECO:0000256" key="1">
    <source>
        <dbReference type="ARBA" id="ARBA00007964"/>
    </source>
</evidence>
<comment type="caution">
    <text evidence="5">The sequence shown here is derived from an EMBL/GenBank/DDBJ whole genome shotgun (WGS) entry which is preliminary data.</text>
</comment>
<evidence type="ECO:0000259" key="4">
    <source>
        <dbReference type="PROSITE" id="PS51176"/>
    </source>
</evidence>
<comment type="similarity">
    <text evidence="1">Belongs to the prephenate/arogenate dehydrogenase family.</text>
</comment>
<dbReference type="InterPro" id="IPR008927">
    <property type="entry name" value="6-PGluconate_DH-like_C_sf"/>
</dbReference>
<sequence>MRILIVGLGVVGGSYAMALKEAGYEDVYGLDTDLDTLKKAEDLRIIKKGYIDGTDIVEKCDLIILSIYPRLVKKFIQDNKNRFKKGTVITDATGIKEMFINDILEILPSNVDFIFGHPMAGREKKGIDYASSKVFKGANYLITTIDRNKEENIKLIEKLAYNIGFKKVRRITPKYHDEMISFTSQLPHAIAVALINSDEEGRDTGSFIGDSYRDLTRIANINEDLWSELFLGNKSNLIKVIDEFEVELKKIKIALENNDNKCLKELFVKSTKRREKL</sequence>
<protein>
    <submittedName>
        <fullName evidence="5">Prephenate dehydrogenase</fullName>
    </submittedName>
</protein>
<dbReference type="AlphaFoldDB" id="A0A7X0S9M4"/>
<comment type="pathway">
    <text evidence="3">Amino-acid biosynthesis.</text>
</comment>
<keyword evidence="2" id="KW-0560">Oxidoreductase</keyword>
<evidence type="ECO:0000313" key="5">
    <source>
        <dbReference type="EMBL" id="MBB6713601.1"/>
    </source>
</evidence>
<dbReference type="EMBL" id="JACKWY010000001">
    <property type="protein sequence ID" value="MBB6713601.1"/>
    <property type="molecule type" value="Genomic_DNA"/>
</dbReference>
<dbReference type="Gene3D" id="3.40.50.720">
    <property type="entry name" value="NAD(P)-binding Rossmann-like Domain"/>
    <property type="match status" value="1"/>
</dbReference>
<dbReference type="InterPro" id="IPR046825">
    <property type="entry name" value="PDH_C"/>
</dbReference>
<organism evidence="5 6">
    <name type="scientific">Clostridium gasigenes</name>
    <dbReference type="NCBI Taxonomy" id="94869"/>
    <lineage>
        <taxon>Bacteria</taxon>
        <taxon>Bacillati</taxon>
        <taxon>Bacillota</taxon>
        <taxon>Clostridia</taxon>
        <taxon>Eubacteriales</taxon>
        <taxon>Clostridiaceae</taxon>
        <taxon>Clostridium</taxon>
    </lineage>
</organism>
<dbReference type="Gene3D" id="1.10.3660.10">
    <property type="entry name" value="6-phosphogluconate dehydrogenase C-terminal like domain"/>
    <property type="match status" value="1"/>
</dbReference>
<feature type="domain" description="Prephenate/arogenate dehydrogenase" evidence="4">
    <location>
        <begin position="1"/>
        <end position="277"/>
    </location>
</feature>
<dbReference type="GO" id="GO:0070403">
    <property type="term" value="F:NAD+ binding"/>
    <property type="evidence" value="ECO:0007669"/>
    <property type="project" value="InterPro"/>
</dbReference>
<dbReference type="SUPFAM" id="SSF48179">
    <property type="entry name" value="6-phosphogluconate dehydrogenase C-terminal domain-like"/>
    <property type="match status" value="1"/>
</dbReference>
<evidence type="ECO:0000256" key="3">
    <source>
        <dbReference type="ARBA" id="ARBA00029440"/>
    </source>
</evidence>
<name>A0A7X0S9M4_9CLOT</name>
<dbReference type="InterPro" id="IPR046826">
    <property type="entry name" value="PDH_N"/>
</dbReference>
<gene>
    <name evidence="5" type="ORF">H7E68_02480</name>
</gene>
<dbReference type="PANTHER" id="PTHR21363">
    <property type="entry name" value="PREPHENATE DEHYDROGENASE"/>
    <property type="match status" value="1"/>
</dbReference>
<dbReference type="PANTHER" id="PTHR21363:SF0">
    <property type="entry name" value="PREPHENATE DEHYDROGENASE [NADP(+)]"/>
    <property type="match status" value="1"/>
</dbReference>
<dbReference type="InterPro" id="IPR036291">
    <property type="entry name" value="NAD(P)-bd_dom_sf"/>
</dbReference>
<dbReference type="PROSITE" id="PS51176">
    <property type="entry name" value="PDH_ADH"/>
    <property type="match status" value="1"/>
</dbReference>
<dbReference type="GO" id="GO:0006571">
    <property type="term" value="P:tyrosine biosynthetic process"/>
    <property type="evidence" value="ECO:0007669"/>
    <property type="project" value="InterPro"/>
</dbReference>
<evidence type="ECO:0000313" key="6">
    <source>
        <dbReference type="Proteomes" id="UP000585258"/>
    </source>
</evidence>
<dbReference type="Pfam" id="PF20463">
    <property type="entry name" value="PDH_C"/>
    <property type="match status" value="1"/>
</dbReference>
<dbReference type="RefSeq" id="WP_185163403.1">
    <property type="nucleotide sequence ID" value="NZ_JACKWY010000001.1"/>
</dbReference>
<dbReference type="Proteomes" id="UP000585258">
    <property type="component" value="Unassembled WGS sequence"/>
</dbReference>
<evidence type="ECO:0000256" key="2">
    <source>
        <dbReference type="ARBA" id="ARBA00023002"/>
    </source>
</evidence>
<accession>A0A7X0S9M4</accession>
<dbReference type="Pfam" id="PF02153">
    <property type="entry name" value="PDH_N"/>
    <property type="match status" value="1"/>
</dbReference>
<dbReference type="GO" id="GO:0004665">
    <property type="term" value="F:prephenate dehydrogenase (NADP+) activity"/>
    <property type="evidence" value="ECO:0007669"/>
    <property type="project" value="InterPro"/>
</dbReference>
<dbReference type="InterPro" id="IPR003099">
    <property type="entry name" value="Prephen_DH"/>
</dbReference>
<reference evidence="5 6" key="1">
    <citation type="submission" date="2020-08" db="EMBL/GenBank/DDBJ databases">
        <title>Clostridia isolated from Swiss meat.</title>
        <authorList>
            <person name="Wambui J."/>
            <person name="Stevens M.J.A."/>
            <person name="Stephan R."/>
        </authorList>
    </citation>
    <scope>NUCLEOTIDE SEQUENCE [LARGE SCALE GENOMIC DNA]</scope>
    <source>
        <strain evidence="5 6">CM001</strain>
    </source>
</reference>
<dbReference type="GO" id="GO:0008977">
    <property type="term" value="F:prephenate dehydrogenase (NAD+) activity"/>
    <property type="evidence" value="ECO:0007669"/>
    <property type="project" value="InterPro"/>
</dbReference>
<dbReference type="InterPro" id="IPR050812">
    <property type="entry name" value="Preph/Arog_dehydrog"/>
</dbReference>
<dbReference type="SUPFAM" id="SSF51735">
    <property type="entry name" value="NAD(P)-binding Rossmann-fold domains"/>
    <property type="match status" value="1"/>
</dbReference>